<keyword evidence="2" id="KW-1185">Reference proteome</keyword>
<accession>A0A2S5BGW1</accession>
<organism evidence="1 2">
    <name type="scientific">Rhodotorula taiwanensis</name>
    <dbReference type="NCBI Taxonomy" id="741276"/>
    <lineage>
        <taxon>Eukaryota</taxon>
        <taxon>Fungi</taxon>
        <taxon>Dikarya</taxon>
        <taxon>Basidiomycota</taxon>
        <taxon>Pucciniomycotina</taxon>
        <taxon>Microbotryomycetes</taxon>
        <taxon>Sporidiobolales</taxon>
        <taxon>Sporidiobolaceae</taxon>
        <taxon>Rhodotorula</taxon>
    </lineage>
</organism>
<dbReference type="Proteomes" id="UP000237144">
    <property type="component" value="Unassembled WGS sequence"/>
</dbReference>
<dbReference type="AlphaFoldDB" id="A0A2S5BGW1"/>
<dbReference type="EMBL" id="PJQD01000009">
    <property type="protein sequence ID" value="POY75995.1"/>
    <property type="molecule type" value="Genomic_DNA"/>
</dbReference>
<comment type="caution">
    <text evidence="1">The sequence shown here is derived from an EMBL/GenBank/DDBJ whole genome shotgun (WGS) entry which is preliminary data.</text>
</comment>
<protein>
    <submittedName>
        <fullName evidence="1">Uncharacterized protein</fullName>
    </submittedName>
</protein>
<gene>
    <name evidence="1" type="ORF">BMF94_1080</name>
</gene>
<evidence type="ECO:0000313" key="1">
    <source>
        <dbReference type="EMBL" id="POY75995.1"/>
    </source>
</evidence>
<proteinExistence type="predicted"/>
<sequence length="533" mass="57139">MEARKPMLGPIELLPTELVTLILAFASRDGRRKGVLARLALVSPAFAASARVLATRNPSLFSFADAQGFVRQLQRDPSPSRRTAAVRSLSLAYSAATQGAGDGVTALQAVSSETGRLAVPLSLAAPILYFLDRLVSLDLQSDDGLALLDAVVQQGGSGLAALERFSCTKVRWDRLVRLLAESRSLRDLKLGSLYLHVETAPPGDGAAEPDAPNPCLVDLASFGLPCADQTFPSRLAYEDAVPVHAAPLPFPTFALRSLALHRFEGTDGTFVSLLNSCRSSLDVFSLTETTVVSRHALVAGLRLLGSLSELEITKCRFKAERWMVAPGIGMRNAPPVAGPLPSQPPQQRGYVLSPPAVPTALIFRPTAPAPPPPPPMRNGPEDSDWARVIHASLRLLEPDTPSRAALLNPVDRYELQYPLDSLARHCPFLHVLTLVDTDMVLSTHGIEQVLGGLPLERATIGFKRPHVPVEAVRLGMKASRGRLDAVTITVGMRWSESELDSLRASAGATGVLVSGEAYRPPSREDILAGFLSD</sequence>
<reference evidence="1 2" key="1">
    <citation type="journal article" date="2018" name="Front. Microbiol.">
        <title>Prospects for Fungal Bioremediation of Acidic Radioactive Waste Sites: Characterization and Genome Sequence of Rhodotorula taiwanensis MD1149.</title>
        <authorList>
            <person name="Tkavc R."/>
            <person name="Matrosova V.Y."/>
            <person name="Grichenko O.E."/>
            <person name="Gostincar C."/>
            <person name="Volpe R.P."/>
            <person name="Klimenkova P."/>
            <person name="Gaidamakova E.K."/>
            <person name="Zhou C.E."/>
            <person name="Stewart B.J."/>
            <person name="Lyman M.G."/>
            <person name="Malfatti S.A."/>
            <person name="Rubinfeld B."/>
            <person name="Courtot M."/>
            <person name="Singh J."/>
            <person name="Dalgard C.L."/>
            <person name="Hamilton T."/>
            <person name="Frey K.G."/>
            <person name="Gunde-Cimerman N."/>
            <person name="Dugan L."/>
            <person name="Daly M.J."/>
        </authorList>
    </citation>
    <scope>NUCLEOTIDE SEQUENCE [LARGE SCALE GENOMIC DNA]</scope>
    <source>
        <strain evidence="1 2">MD1149</strain>
    </source>
</reference>
<evidence type="ECO:0000313" key="2">
    <source>
        <dbReference type="Proteomes" id="UP000237144"/>
    </source>
</evidence>
<name>A0A2S5BGW1_9BASI</name>